<evidence type="ECO:0000313" key="3">
    <source>
        <dbReference type="EMBL" id="KZE75492.1"/>
    </source>
</evidence>
<organism evidence="3 4">
    <name type="scientific">Myroides marinus</name>
    <dbReference type="NCBI Taxonomy" id="703342"/>
    <lineage>
        <taxon>Bacteria</taxon>
        <taxon>Pseudomonadati</taxon>
        <taxon>Bacteroidota</taxon>
        <taxon>Flavobacteriia</taxon>
        <taxon>Flavobacteriales</taxon>
        <taxon>Flavobacteriaceae</taxon>
        <taxon>Myroides</taxon>
    </lineage>
</organism>
<keyword evidence="2" id="KW-0472">Membrane</keyword>
<feature type="compositionally biased region" description="Basic and acidic residues" evidence="1">
    <location>
        <begin position="204"/>
        <end position="213"/>
    </location>
</feature>
<evidence type="ECO:0000256" key="1">
    <source>
        <dbReference type="SAM" id="MobiDB-lite"/>
    </source>
</evidence>
<feature type="compositionally biased region" description="Polar residues" evidence="1">
    <location>
        <begin position="214"/>
        <end position="235"/>
    </location>
</feature>
<feature type="transmembrane region" description="Helical" evidence="2">
    <location>
        <begin position="154"/>
        <end position="175"/>
    </location>
</feature>
<dbReference type="AlphaFoldDB" id="A0A165QLC0"/>
<keyword evidence="4" id="KW-1185">Reference proteome</keyword>
<keyword evidence="2" id="KW-0812">Transmembrane</keyword>
<feature type="transmembrane region" description="Helical" evidence="2">
    <location>
        <begin position="90"/>
        <end position="113"/>
    </location>
</feature>
<feature type="transmembrane region" description="Helical" evidence="2">
    <location>
        <begin position="47"/>
        <end position="70"/>
    </location>
</feature>
<keyword evidence="2" id="KW-1133">Transmembrane helix</keyword>
<sequence>MIEDIVYNQWSIILGLLYTGWLTAKIVKRTTNGRKEKAGCLDVIRVFLIMGGVFFLTILGAVAFGSAFIRNLSLVLSGQLYVDMILVAKFITYGTMTAVLVFTFIGVMIYGMGWDMKRYNQLARMLGLGIVVPIVMLMFNGALIYALCINLDKIALSVLLIFFILIMTAGTLMYVKIMIDDRIFSLESTESKSNKGNKGNKRSKSNDKEERTRQTANQSMQMSDKTTHEVNSNKGPKNVEWTRRSNRRKKR</sequence>
<proteinExistence type="predicted"/>
<evidence type="ECO:0000313" key="4">
    <source>
        <dbReference type="Proteomes" id="UP000076630"/>
    </source>
</evidence>
<dbReference type="Proteomes" id="UP000076630">
    <property type="component" value="Unassembled WGS sequence"/>
</dbReference>
<name>A0A165QLC0_9FLAO</name>
<feature type="transmembrane region" description="Helical" evidence="2">
    <location>
        <begin position="6"/>
        <end position="27"/>
    </location>
</feature>
<gene>
    <name evidence="3" type="ORF">AV926_01785</name>
</gene>
<feature type="transmembrane region" description="Helical" evidence="2">
    <location>
        <begin position="125"/>
        <end position="148"/>
    </location>
</feature>
<protein>
    <submittedName>
        <fullName evidence="3">Uncharacterized protein</fullName>
    </submittedName>
</protein>
<reference evidence="3 4" key="1">
    <citation type="submission" date="2016-01" db="EMBL/GenBank/DDBJ databases">
        <title>Whole genome sequencing of Myroides marinus L41.</title>
        <authorList>
            <person name="Hong K.W."/>
        </authorList>
    </citation>
    <scope>NUCLEOTIDE SEQUENCE [LARGE SCALE GENOMIC DNA]</scope>
    <source>
        <strain evidence="3 4">L41</strain>
    </source>
</reference>
<evidence type="ECO:0000256" key="2">
    <source>
        <dbReference type="SAM" id="Phobius"/>
    </source>
</evidence>
<dbReference type="OrthoDB" id="9977053at2"/>
<accession>A0A165QLC0</accession>
<dbReference type="EMBL" id="LQNU01000083">
    <property type="protein sequence ID" value="KZE75492.1"/>
    <property type="molecule type" value="Genomic_DNA"/>
</dbReference>
<comment type="caution">
    <text evidence="3">The sequence shown here is derived from an EMBL/GenBank/DDBJ whole genome shotgun (WGS) entry which is preliminary data.</text>
</comment>
<dbReference type="RefSeq" id="WP_038985914.1">
    <property type="nucleotide sequence ID" value="NZ_JWJO01000018.1"/>
</dbReference>
<feature type="region of interest" description="Disordered" evidence="1">
    <location>
        <begin position="190"/>
        <end position="251"/>
    </location>
</feature>